<dbReference type="Proteomes" id="UP001392437">
    <property type="component" value="Unassembled WGS sequence"/>
</dbReference>
<sequence length="126" mass="14754">MCFYILNVTLCDHWEYELFAGPSCQRFIDAELARIHRPEAWNDAENPNAESTLPFNWPQPCEPNYFNTVQSLFWCGWECRNTHDPQGLKECYVFPFGIKQWHGHKEPMGEPAATYGEPRLGVGWRD</sequence>
<name>A0AAW0QR87_9PEZI</name>
<proteinExistence type="predicted"/>
<gene>
    <name evidence="1" type="ORF">PG999_006414</name>
</gene>
<comment type="caution">
    <text evidence="1">The sequence shown here is derived from an EMBL/GenBank/DDBJ whole genome shotgun (WGS) entry which is preliminary data.</text>
</comment>
<dbReference type="EMBL" id="JAQQWP010000006">
    <property type="protein sequence ID" value="KAK8114345.1"/>
    <property type="molecule type" value="Genomic_DNA"/>
</dbReference>
<accession>A0AAW0QR87</accession>
<dbReference type="AlphaFoldDB" id="A0AAW0QR87"/>
<evidence type="ECO:0000313" key="1">
    <source>
        <dbReference type="EMBL" id="KAK8114345.1"/>
    </source>
</evidence>
<protein>
    <submittedName>
        <fullName evidence="1">Uncharacterized protein</fullName>
    </submittedName>
</protein>
<organism evidence="1 2">
    <name type="scientific">Apiospora kogelbergensis</name>
    <dbReference type="NCBI Taxonomy" id="1337665"/>
    <lineage>
        <taxon>Eukaryota</taxon>
        <taxon>Fungi</taxon>
        <taxon>Dikarya</taxon>
        <taxon>Ascomycota</taxon>
        <taxon>Pezizomycotina</taxon>
        <taxon>Sordariomycetes</taxon>
        <taxon>Xylariomycetidae</taxon>
        <taxon>Amphisphaeriales</taxon>
        <taxon>Apiosporaceae</taxon>
        <taxon>Apiospora</taxon>
    </lineage>
</organism>
<evidence type="ECO:0000313" key="2">
    <source>
        <dbReference type="Proteomes" id="UP001392437"/>
    </source>
</evidence>
<keyword evidence="2" id="KW-1185">Reference proteome</keyword>
<reference evidence="1 2" key="1">
    <citation type="submission" date="2023-01" db="EMBL/GenBank/DDBJ databases">
        <title>Analysis of 21 Apiospora genomes using comparative genomics revels a genus with tremendous synthesis potential of carbohydrate active enzymes and secondary metabolites.</title>
        <authorList>
            <person name="Sorensen T."/>
        </authorList>
    </citation>
    <scope>NUCLEOTIDE SEQUENCE [LARGE SCALE GENOMIC DNA]</scope>
    <source>
        <strain evidence="1 2">CBS 117206</strain>
    </source>
</reference>